<dbReference type="GO" id="GO:0140114">
    <property type="term" value="P:cellular detoxification of fluoride"/>
    <property type="evidence" value="ECO:0007669"/>
    <property type="project" value="UniProtKB-UniRule"/>
</dbReference>
<comment type="subcellular location">
    <subcellularLocation>
        <location evidence="1 12">Cell membrane</location>
        <topology evidence="1 12">Multi-pass membrane protein</topology>
    </subcellularLocation>
</comment>
<evidence type="ECO:0000256" key="10">
    <source>
        <dbReference type="ARBA" id="ARBA00035120"/>
    </source>
</evidence>
<name>A0A1G7UNK6_9PROT</name>
<keyword evidence="8 12" id="KW-0472">Membrane</keyword>
<dbReference type="GO" id="GO:0062054">
    <property type="term" value="F:fluoride channel activity"/>
    <property type="evidence" value="ECO:0007669"/>
    <property type="project" value="UniProtKB-UniRule"/>
</dbReference>
<keyword evidence="12" id="KW-0479">Metal-binding</keyword>
<evidence type="ECO:0000256" key="4">
    <source>
        <dbReference type="ARBA" id="ARBA00022692"/>
    </source>
</evidence>
<evidence type="ECO:0000256" key="7">
    <source>
        <dbReference type="ARBA" id="ARBA00023065"/>
    </source>
</evidence>
<evidence type="ECO:0000256" key="3">
    <source>
        <dbReference type="ARBA" id="ARBA00022519"/>
    </source>
</evidence>
<evidence type="ECO:0000256" key="1">
    <source>
        <dbReference type="ARBA" id="ARBA00004651"/>
    </source>
</evidence>
<reference evidence="13 14" key="1">
    <citation type="submission" date="2016-10" db="EMBL/GenBank/DDBJ databases">
        <authorList>
            <person name="de Groot N.N."/>
        </authorList>
    </citation>
    <scope>NUCLEOTIDE SEQUENCE [LARGE SCALE GENOMIC DNA]</scope>
    <source>
        <strain evidence="13 14">DSM 25584</strain>
    </source>
</reference>
<keyword evidence="12" id="KW-0813">Transport</keyword>
<accession>A0A1G7UNK6</accession>
<evidence type="ECO:0000256" key="11">
    <source>
        <dbReference type="ARBA" id="ARBA00035585"/>
    </source>
</evidence>
<keyword evidence="6 12" id="KW-0915">Sodium</keyword>
<dbReference type="EMBL" id="FNCE01000015">
    <property type="protein sequence ID" value="SDG48699.1"/>
    <property type="molecule type" value="Genomic_DNA"/>
</dbReference>
<evidence type="ECO:0000256" key="12">
    <source>
        <dbReference type="HAMAP-Rule" id="MF_00454"/>
    </source>
</evidence>
<feature type="transmembrane region" description="Helical" evidence="12">
    <location>
        <begin position="71"/>
        <end position="91"/>
    </location>
</feature>
<feature type="binding site" evidence="12">
    <location>
        <position position="79"/>
    </location>
    <ligand>
        <name>Na(+)</name>
        <dbReference type="ChEBI" id="CHEBI:29101"/>
        <note>structural</note>
    </ligand>
</feature>
<keyword evidence="4 12" id="KW-0812">Transmembrane</keyword>
<proteinExistence type="inferred from homology"/>
<gene>
    <name evidence="12" type="primary">fluC</name>
    <name evidence="12" type="synonym">crcB</name>
    <name evidence="13" type="ORF">SAMN05216241_11535</name>
</gene>
<keyword evidence="2 12" id="KW-1003">Cell membrane</keyword>
<keyword evidence="5 12" id="KW-1133">Transmembrane helix</keyword>
<dbReference type="Proteomes" id="UP000199415">
    <property type="component" value="Unassembled WGS sequence"/>
</dbReference>
<dbReference type="GO" id="GO:0046872">
    <property type="term" value="F:metal ion binding"/>
    <property type="evidence" value="ECO:0007669"/>
    <property type="project" value="UniProtKB-KW"/>
</dbReference>
<comment type="catalytic activity">
    <reaction evidence="11">
        <text>fluoride(in) = fluoride(out)</text>
        <dbReference type="Rhea" id="RHEA:76159"/>
        <dbReference type="ChEBI" id="CHEBI:17051"/>
    </reaction>
    <physiologicalReaction direction="left-to-right" evidence="11">
        <dbReference type="Rhea" id="RHEA:76160"/>
    </physiologicalReaction>
</comment>
<evidence type="ECO:0000256" key="5">
    <source>
        <dbReference type="ARBA" id="ARBA00022989"/>
    </source>
</evidence>
<evidence type="ECO:0000256" key="2">
    <source>
        <dbReference type="ARBA" id="ARBA00022475"/>
    </source>
</evidence>
<dbReference type="InterPro" id="IPR003691">
    <property type="entry name" value="FluC"/>
</dbReference>
<dbReference type="RefSeq" id="WP_090021994.1">
    <property type="nucleotide sequence ID" value="NZ_FNCE01000015.1"/>
</dbReference>
<keyword evidence="3" id="KW-0997">Cell inner membrane</keyword>
<comment type="similarity">
    <text evidence="10 12">Belongs to the fluoride channel Fluc/FEX (TC 1.A.43) family.</text>
</comment>
<evidence type="ECO:0000313" key="14">
    <source>
        <dbReference type="Proteomes" id="UP000199415"/>
    </source>
</evidence>
<keyword evidence="7 12" id="KW-0406">Ion transport</keyword>
<comment type="function">
    <text evidence="12">Fluoride-specific ion channel. Important for reducing fluoride concentration in the cell, thus reducing its toxicity.</text>
</comment>
<evidence type="ECO:0000313" key="13">
    <source>
        <dbReference type="EMBL" id="SDG48699.1"/>
    </source>
</evidence>
<sequence>MKTLLAIAAGGALGALARHGLVGRFENLFNGQHLIGMPVGLIAVNALGSLLMGALVAASAFAWSPTAAMRAFLAVGMLGAFTTFSTFSLEAATLIQRGAFGHAAAYVGASVGLSIAGLFAGMAGVRWLLT</sequence>
<protein>
    <recommendedName>
        <fullName evidence="12">Fluoride-specific ion channel FluC</fullName>
    </recommendedName>
</protein>
<comment type="activity regulation">
    <text evidence="12">Na(+) is not transported, but it plays an essential structural role and its presence is essential for fluoride channel function.</text>
</comment>
<dbReference type="HAMAP" id="MF_00454">
    <property type="entry name" value="FluC"/>
    <property type="match status" value="1"/>
</dbReference>
<dbReference type="PANTHER" id="PTHR28259:SF1">
    <property type="entry name" value="FLUORIDE EXPORT PROTEIN 1-RELATED"/>
    <property type="match status" value="1"/>
</dbReference>
<dbReference type="PANTHER" id="PTHR28259">
    <property type="entry name" value="FLUORIDE EXPORT PROTEIN 1-RELATED"/>
    <property type="match status" value="1"/>
</dbReference>
<evidence type="ECO:0000256" key="8">
    <source>
        <dbReference type="ARBA" id="ARBA00023136"/>
    </source>
</evidence>
<feature type="transmembrane region" description="Helical" evidence="12">
    <location>
        <begin position="41"/>
        <end position="64"/>
    </location>
</feature>
<keyword evidence="9 12" id="KW-0407">Ion channel</keyword>
<feature type="transmembrane region" description="Helical" evidence="12">
    <location>
        <begin position="103"/>
        <end position="129"/>
    </location>
</feature>
<dbReference type="Pfam" id="PF02537">
    <property type="entry name" value="CRCB"/>
    <property type="match status" value="1"/>
</dbReference>
<keyword evidence="14" id="KW-1185">Reference proteome</keyword>
<dbReference type="AlphaFoldDB" id="A0A1G7UNK6"/>
<evidence type="ECO:0000256" key="9">
    <source>
        <dbReference type="ARBA" id="ARBA00023303"/>
    </source>
</evidence>
<evidence type="ECO:0000256" key="6">
    <source>
        <dbReference type="ARBA" id="ARBA00023053"/>
    </source>
</evidence>
<feature type="binding site" evidence="12">
    <location>
        <position position="82"/>
    </location>
    <ligand>
        <name>Na(+)</name>
        <dbReference type="ChEBI" id="CHEBI:29101"/>
        <note>structural</note>
    </ligand>
</feature>
<dbReference type="GO" id="GO:0005886">
    <property type="term" value="C:plasma membrane"/>
    <property type="evidence" value="ECO:0007669"/>
    <property type="project" value="UniProtKB-SubCell"/>
</dbReference>
<organism evidence="13 14">
    <name type="scientific">Limimonas halophila</name>
    <dbReference type="NCBI Taxonomy" id="1082479"/>
    <lineage>
        <taxon>Bacteria</taxon>
        <taxon>Pseudomonadati</taxon>
        <taxon>Pseudomonadota</taxon>
        <taxon>Alphaproteobacteria</taxon>
        <taxon>Rhodospirillales</taxon>
        <taxon>Rhodovibrionaceae</taxon>
        <taxon>Limimonas</taxon>
    </lineage>
</organism>
<dbReference type="STRING" id="1082479.SAMN05216241_11535"/>
<dbReference type="OrthoDB" id="9806299at2"/>